<gene>
    <name evidence="1" type="ORF">BJG266_LOCUS47339</name>
    <name evidence="2" type="ORF">QVE165_LOCUS64376</name>
</gene>
<name>A0A816FWN0_9BILA</name>
<evidence type="ECO:0000313" key="1">
    <source>
        <dbReference type="EMBL" id="CAF1565961.1"/>
    </source>
</evidence>
<dbReference type="Proteomes" id="UP000663877">
    <property type="component" value="Unassembled WGS sequence"/>
</dbReference>
<dbReference type="Proteomes" id="UP000663832">
    <property type="component" value="Unassembled WGS sequence"/>
</dbReference>
<protein>
    <submittedName>
        <fullName evidence="2">Uncharacterized protein</fullName>
    </submittedName>
</protein>
<dbReference type="EMBL" id="CAJNOI010005485">
    <property type="protein sequence ID" value="CAF1565961.1"/>
    <property type="molecule type" value="Genomic_DNA"/>
</dbReference>
<dbReference type="EMBL" id="CAJNOM010005889">
    <property type="protein sequence ID" value="CAF1666745.1"/>
    <property type="molecule type" value="Genomic_DNA"/>
</dbReference>
<comment type="caution">
    <text evidence="2">The sequence shown here is derived from an EMBL/GenBank/DDBJ whole genome shotgun (WGS) entry which is preliminary data.</text>
</comment>
<dbReference type="AlphaFoldDB" id="A0A816FWN0"/>
<reference evidence="2" key="1">
    <citation type="submission" date="2021-02" db="EMBL/GenBank/DDBJ databases">
        <authorList>
            <person name="Nowell W R."/>
        </authorList>
    </citation>
    <scope>NUCLEOTIDE SEQUENCE</scope>
</reference>
<proteinExistence type="predicted"/>
<evidence type="ECO:0000313" key="3">
    <source>
        <dbReference type="Proteomes" id="UP000663832"/>
    </source>
</evidence>
<accession>A0A816FWN0</accession>
<keyword evidence="3" id="KW-1185">Reference proteome</keyword>
<sequence length="118" mass="14209">MIHGQKTDFVNVQRKKARYNQATHQRHDELIRHSLRQFLIYTDHTRLRRQALFIHQQVYLYHDRNALALKYVCKWRAFVKQSIARKQLTQHFMKKTTNVIPITKNPLALVKFDSSPPK</sequence>
<evidence type="ECO:0000313" key="2">
    <source>
        <dbReference type="EMBL" id="CAF1666745.1"/>
    </source>
</evidence>
<dbReference type="OrthoDB" id="195843at2759"/>
<organism evidence="2 3">
    <name type="scientific">Adineta steineri</name>
    <dbReference type="NCBI Taxonomy" id="433720"/>
    <lineage>
        <taxon>Eukaryota</taxon>
        <taxon>Metazoa</taxon>
        <taxon>Spiralia</taxon>
        <taxon>Gnathifera</taxon>
        <taxon>Rotifera</taxon>
        <taxon>Eurotatoria</taxon>
        <taxon>Bdelloidea</taxon>
        <taxon>Adinetida</taxon>
        <taxon>Adinetidae</taxon>
        <taxon>Adineta</taxon>
    </lineage>
</organism>